<evidence type="ECO:0000313" key="10">
    <source>
        <dbReference type="Ensembl" id="ENSGMOP00000006023.2"/>
    </source>
</evidence>
<dbReference type="Proteomes" id="UP000694546">
    <property type="component" value="Chromosome 19"/>
</dbReference>
<sequence length="463" mass="51307">MPRLNKTGLLAVLVAASSAFLLFQLYYYRQYLFACLSVGLSLNVLQCDVPPLSQQEALRRVMAVARKLALPIFLADPTALSLIGQTGGSAGLGRGCSFLCTGRPVTAFAAIADHWKYDAVATVASQKGLEVEQVRGRDPRLLEEGAELSAAQIPLHFLFRSTHGHIVQVVLLYQRSGGYLWHAPLRLAPSADRRLAPPNALPYGRHAGAYRRPDLVLTMLDGLDVQVPRNSSHFLTLRSEADFIECRHKEARAFYQLYPEDGSVEAAEFRRAARSVLSVAARTLDSLNVPFWISSGTCLGWYRQCGFISYSRDVDVGVSIRHYRPDLATAFASAGLPLKHSFGRVEDSLELSFQSPGGGVKLDVFFFYQEESEGVSVVWNGGTQAKSGRKFKYVFPSFKLCWAELAGVRVRVPCTTLDYVRANYGHEAWSSPETAWDWKTSPANVMENGVWPRGDWGQVIQSY</sequence>
<dbReference type="InterPro" id="IPR007074">
    <property type="entry name" value="LicD/FKTN/FKRP_NTP_transf"/>
</dbReference>
<keyword evidence="4 7" id="KW-1133">Transmembrane helix</keyword>
<evidence type="ECO:0000256" key="5">
    <source>
        <dbReference type="ARBA" id="ARBA00023136"/>
    </source>
</evidence>
<dbReference type="Pfam" id="PF19737">
    <property type="entry name" value="FKTN_N"/>
    <property type="match status" value="1"/>
</dbReference>
<comment type="similarity">
    <text evidence="2">Belongs to the LicD transferase family.</text>
</comment>
<dbReference type="GO" id="GO:0000139">
    <property type="term" value="C:Golgi membrane"/>
    <property type="evidence" value="ECO:0007669"/>
    <property type="project" value="TreeGrafter"/>
</dbReference>
<comment type="subcellular location">
    <subcellularLocation>
        <location evidence="1">Membrane</location>
        <topology evidence="1">Single-pass membrane protein</topology>
    </subcellularLocation>
</comment>
<keyword evidence="5 7" id="KW-0472">Membrane</keyword>
<reference evidence="10" key="2">
    <citation type="submission" date="2025-09" db="UniProtKB">
        <authorList>
            <consortium name="Ensembl"/>
        </authorList>
    </citation>
    <scope>IDENTIFICATION</scope>
</reference>
<dbReference type="CTD" id="2218"/>
<evidence type="ECO:0000256" key="4">
    <source>
        <dbReference type="ARBA" id="ARBA00022989"/>
    </source>
</evidence>
<protein>
    <recommendedName>
        <fullName evidence="6">Ribitol-5-phosphate transferase</fullName>
    </recommendedName>
</protein>
<dbReference type="Pfam" id="PF04991">
    <property type="entry name" value="LicD"/>
    <property type="match status" value="1"/>
</dbReference>
<dbReference type="InterPro" id="IPR045587">
    <property type="entry name" value="FKTN_N"/>
</dbReference>
<dbReference type="OMA" id="ICKWATH"/>
<evidence type="ECO:0000313" key="11">
    <source>
        <dbReference type="Proteomes" id="UP000694546"/>
    </source>
</evidence>
<evidence type="ECO:0000259" key="9">
    <source>
        <dbReference type="Pfam" id="PF19737"/>
    </source>
</evidence>
<evidence type="ECO:0000259" key="8">
    <source>
        <dbReference type="Pfam" id="PF04991"/>
    </source>
</evidence>
<keyword evidence="3 7" id="KW-0812">Transmembrane</keyword>
<keyword evidence="11" id="KW-1185">Reference proteome</keyword>
<dbReference type="Ensembl" id="ENSGMOT00000006198.2">
    <property type="protein sequence ID" value="ENSGMOP00000006023.2"/>
    <property type="gene ID" value="ENSGMOG00000005609.2"/>
</dbReference>
<proteinExistence type="inferred from homology"/>
<organism evidence="10 11">
    <name type="scientific">Gadus morhua</name>
    <name type="common">Atlantic cod</name>
    <dbReference type="NCBI Taxonomy" id="8049"/>
    <lineage>
        <taxon>Eukaryota</taxon>
        <taxon>Metazoa</taxon>
        <taxon>Chordata</taxon>
        <taxon>Craniata</taxon>
        <taxon>Vertebrata</taxon>
        <taxon>Euteleostomi</taxon>
        <taxon>Actinopterygii</taxon>
        <taxon>Neopterygii</taxon>
        <taxon>Teleostei</taxon>
        <taxon>Neoteleostei</taxon>
        <taxon>Acanthomorphata</taxon>
        <taxon>Zeiogadaria</taxon>
        <taxon>Gadariae</taxon>
        <taxon>Gadiformes</taxon>
        <taxon>Gadoidei</taxon>
        <taxon>Gadidae</taxon>
        <taxon>Gadus</taxon>
    </lineage>
</organism>
<evidence type="ECO:0000256" key="3">
    <source>
        <dbReference type="ARBA" id="ARBA00022692"/>
    </source>
</evidence>
<feature type="domain" description="LicD/FKTN/FKRP nucleotidyltransferase" evidence="8">
    <location>
        <begin position="288"/>
        <end position="324"/>
    </location>
</feature>
<evidence type="ECO:0000256" key="7">
    <source>
        <dbReference type="SAM" id="Phobius"/>
    </source>
</evidence>
<evidence type="ECO:0000256" key="1">
    <source>
        <dbReference type="ARBA" id="ARBA00004167"/>
    </source>
</evidence>
<feature type="transmembrane region" description="Helical" evidence="7">
    <location>
        <begin position="7"/>
        <end position="28"/>
    </location>
</feature>
<dbReference type="InterPro" id="IPR009644">
    <property type="entry name" value="FKTN/MNN4/W02B3.4-1"/>
</dbReference>
<dbReference type="PANTHER" id="PTHR15407:SF28">
    <property type="entry name" value="RIBITOL-5-PHOSPHATE TRANSFERASE FKTN"/>
    <property type="match status" value="1"/>
</dbReference>
<evidence type="ECO:0000256" key="2">
    <source>
        <dbReference type="ARBA" id="ARBA00010623"/>
    </source>
</evidence>
<gene>
    <name evidence="10" type="primary">fktn</name>
</gene>
<feature type="domain" description="Ribitol-5-phosphate transferase FKTN N-terminal" evidence="9">
    <location>
        <begin position="1"/>
        <end position="273"/>
    </location>
</feature>
<reference evidence="10" key="1">
    <citation type="submission" date="2025-08" db="UniProtKB">
        <authorList>
            <consortium name="Ensembl"/>
        </authorList>
    </citation>
    <scope>IDENTIFICATION</scope>
</reference>
<dbReference type="AlphaFoldDB" id="A0A8C4Z3J8"/>
<accession>A0A8C4Z3J8</accession>
<dbReference type="GO" id="GO:0009100">
    <property type="term" value="P:glycoprotein metabolic process"/>
    <property type="evidence" value="ECO:0007669"/>
    <property type="project" value="UniProtKB-ARBA"/>
</dbReference>
<dbReference type="PANTHER" id="PTHR15407">
    <property type="entry name" value="FUKUTIN-RELATED"/>
    <property type="match status" value="1"/>
</dbReference>
<name>A0A8C4Z3J8_GADMO</name>
<evidence type="ECO:0000256" key="6">
    <source>
        <dbReference type="ARBA" id="ARBA00033332"/>
    </source>
</evidence>
<dbReference type="GeneTree" id="ENSGT00390000014471"/>